<dbReference type="InterPro" id="IPR051043">
    <property type="entry name" value="Sulfatase_Mod_Factor_Kinase"/>
</dbReference>
<feature type="region of interest" description="Disordered" evidence="1">
    <location>
        <begin position="202"/>
        <end position="224"/>
    </location>
</feature>
<reference evidence="4 5" key="1">
    <citation type="submission" date="2021-06" db="EMBL/GenBank/DDBJ databases">
        <title>Gemonas diversity in paddy soil.</title>
        <authorList>
            <person name="Liu G."/>
        </authorList>
    </citation>
    <scope>NUCLEOTIDE SEQUENCE [LARGE SCALE GENOMIC DNA]</scope>
    <source>
        <strain evidence="4 5">RG2</strain>
    </source>
</reference>
<dbReference type="PANTHER" id="PTHR23150">
    <property type="entry name" value="SULFATASE MODIFYING FACTOR 1, 2"/>
    <property type="match status" value="1"/>
</dbReference>
<dbReference type="RefSeq" id="WP_217287965.1">
    <property type="nucleotide sequence ID" value="NZ_CP077683.1"/>
</dbReference>
<evidence type="ECO:0000256" key="1">
    <source>
        <dbReference type="SAM" id="MobiDB-lite"/>
    </source>
</evidence>
<protein>
    <submittedName>
        <fullName evidence="4">Formylglycine-generating enzyme family protein</fullName>
    </submittedName>
</protein>
<keyword evidence="2" id="KW-0732">Signal</keyword>
<organism evidence="4 5">
    <name type="scientific">Geomonas subterranea</name>
    <dbReference type="NCBI Taxonomy" id="2847989"/>
    <lineage>
        <taxon>Bacteria</taxon>
        <taxon>Pseudomonadati</taxon>
        <taxon>Thermodesulfobacteriota</taxon>
        <taxon>Desulfuromonadia</taxon>
        <taxon>Geobacterales</taxon>
        <taxon>Geobacteraceae</taxon>
        <taxon>Geomonas</taxon>
    </lineage>
</organism>
<keyword evidence="5" id="KW-1185">Reference proteome</keyword>
<dbReference type="Proteomes" id="UP000683559">
    <property type="component" value="Chromosome"/>
</dbReference>
<evidence type="ECO:0000256" key="2">
    <source>
        <dbReference type="SAM" id="SignalP"/>
    </source>
</evidence>
<feature type="signal peptide" evidence="2">
    <location>
        <begin position="1"/>
        <end position="22"/>
    </location>
</feature>
<dbReference type="InterPro" id="IPR005532">
    <property type="entry name" value="SUMF_dom"/>
</dbReference>
<name>A0ABX8LPC2_9BACT</name>
<dbReference type="EMBL" id="CP077683">
    <property type="protein sequence ID" value="QXE91380.1"/>
    <property type="molecule type" value="Genomic_DNA"/>
</dbReference>
<dbReference type="Pfam" id="PF03781">
    <property type="entry name" value="FGE-sulfatase"/>
    <property type="match status" value="1"/>
</dbReference>
<evidence type="ECO:0000313" key="4">
    <source>
        <dbReference type="EMBL" id="QXE91380.1"/>
    </source>
</evidence>
<gene>
    <name evidence="4" type="ORF">KP001_02210</name>
</gene>
<evidence type="ECO:0000313" key="5">
    <source>
        <dbReference type="Proteomes" id="UP000683559"/>
    </source>
</evidence>
<sequence length="267" mass="29443">MKVSAGIVAAVVMLALAGTAQAKSKAPEIDLVEVKGGTYQQGDTFDTGGEDEKPVHQVTVSDFYLGKFEVTQGQWKAVMKTNPSHFQGDSLPVENVSWDDAQFFIKRLNKLTGKKYRLPTESEWEYAARSGGGDKYAGTSKGLDKETKENELADYAWYDMNSGGQTHAVGVKKPNALGIHDLSGNVWEWVQDRYAADYYAKSATENPQGPETGQDRVRRGGGWTSSERGVRNTFRYGDFANARNDFVGFRLALSREDLVAGHKAVRK</sequence>
<feature type="domain" description="Sulfatase-modifying factor enzyme-like" evidence="3">
    <location>
        <begin position="30"/>
        <end position="252"/>
    </location>
</feature>
<evidence type="ECO:0000259" key="3">
    <source>
        <dbReference type="Pfam" id="PF03781"/>
    </source>
</evidence>
<dbReference type="PANTHER" id="PTHR23150:SF19">
    <property type="entry name" value="FORMYLGLYCINE-GENERATING ENZYME"/>
    <property type="match status" value="1"/>
</dbReference>
<accession>A0ABX8LPC2</accession>
<proteinExistence type="predicted"/>
<feature type="chain" id="PRO_5045305058" evidence="2">
    <location>
        <begin position="23"/>
        <end position="267"/>
    </location>
</feature>